<evidence type="ECO:0000256" key="2">
    <source>
        <dbReference type="ARBA" id="ARBA00022679"/>
    </source>
</evidence>
<keyword evidence="2 3" id="KW-0808">Transferase</keyword>
<evidence type="ECO:0000256" key="1">
    <source>
        <dbReference type="ARBA" id="ARBA00022676"/>
    </source>
</evidence>
<dbReference type="CDD" id="cd11301">
    <property type="entry name" value="Fut1_Fut2_like"/>
    <property type="match status" value="1"/>
</dbReference>
<evidence type="ECO:0000313" key="4">
    <source>
        <dbReference type="Proteomes" id="UP000186917"/>
    </source>
</evidence>
<protein>
    <submittedName>
        <fullName evidence="3">Glycosyl transferase family 11</fullName>
    </submittedName>
</protein>
<evidence type="ECO:0000313" key="3">
    <source>
        <dbReference type="EMBL" id="SIT18017.1"/>
    </source>
</evidence>
<dbReference type="PANTHER" id="PTHR11927">
    <property type="entry name" value="GALACTOSIDE 2-L-FUCOSYLTRANSFERASE"/>
    <property type="match status" value="1"/>
</dbReference>
<dbReference type="Gene3D" id="3.40.50.11350">
    <property type="match status" value="1"/>
</dbReference>
<dbReference type="GO" id="GO:0008107">
    <property type="term" value="F:galactoside 2-alpha-L-fucosyltransferase activity"/>
    <property type="evidence" value="ECO:0007669"/>
    <property type="project" value="InterPro"/>
</dbReference>
<dbReference type="GO" id="GO:0005975">
    <property type="term" value="P:carbohydrate metabolic process"/>
    <property type="evidence" value="ECO:0007669"/>
    <property type="project" value="InterPro"/>
</dbReference>
<name>A0A173MS57_9BACT</name>
<dbReference type="RefSeq" id="WP_076379712.1">
    <property type="nucleotide sequence ID" value="NZ_AP017422.1"/>
</dbReference>
<dbReference type="KEGG" id="fln:FLA_6292"/>
<proteinExistence type="predicted"/>
<organism evidence="3 4">
    <name type="scientific">Filimonas lacunae</name>
    <dbReference type="NCBI Taxonomy" id="477680"/>
    <lineage>
        <taxon>Bacteria</taxon>
        <taxon>Pseudomonadati</taxon>
        <taxon>Bacteroidota</taxon>
        <taxon>Chitinophagia</taxon>
        <taxon>Chitinophagales</taxon>
        <taxon>Chitinophagaceae</taxon>
        <taxon>Filimonas</taxon>
    </lineage>
</organism>
<dbReference type="STRING" id="477680.SAMN05421788_104398"/>
<sequence>MIGVPFKGRLGNLLFQYVYLQYLKSKHPGKTFFFPNPHHGYLTKYFDLGNFDNITLSSKLYSVYTRALTKVLPFKDVYVQNWAAPRERKIENWTIINGYFQSDWYYQQIPQKPALQLKEVHQQAFQNKFGAIFNNSKTLVVHIRRTDYMSYGKRDISLPMDYFKRQLDSIENPDQYQIFFVSDDMEAVKTYFPQKPNYHFSSNSEIIDFQLIMHADVAIISNSTFAWWAAYLSPKKNLVLAPKNWIGYRVGREHPRGIMTSKFTWRDVLVTT</sequence>
<dbReference type="Proteomes" id="UP000186917">
    <property type="component" value="Unassembled WGS sequence"/>
</dbReference>
<dbReference type="GO" id="GO:0016020">
    <property type="term" value="C:membrane"/>
    <property type="evidence" value="ECO:0007669"/>
    <property type="project" value="InterPro"/>
</dbReference>
<dbReference type="InterPro" id="IPR002516">
    <property type="entry name" value="Glyco_trans_11"/>
</dbReference>
<keyword evidence="1" id="KW-0328">Glycosyltransferase</keyword>
<keyword evidence="4" id="KW-1185">Reference proteome</keyword>
<gene>
    <name evidence="3" type="ORF">SAMN05421788_104398</name>
</gene>
<dbReference type="OrthoDB" id="9794601at2"/>
<dbReference type="PANTHER" id="PTHR11927:SF9">
    <property type="entry name" value="L-FUCOSYLTRANSFERASE"/>
    <property type="match status" value="1"/>
</dbReference>
<dbReference type="Pfam" id="PF01531">
    <property type="entry name" value="Glyco_transf_11"/>
    <property type="match status" value="1"/>
</dbReference>
<dbReference type="AlphaFoldDB" id="A0A173MS57"/>
<dbReference type="EMBL" id="FTOR01000004">
    <property type="protein sequence ID" value="SIT18017.1"/>
    <property type="molecule type" value="Genomic_DNA"/>
</dbReference>
<accession>A0A173MS57</accession>
<reference evidence="4" key="1">
    <citation type="submission" date="2017-01" db="EMBL/GenBank/DDBJ databases">
        <authorList>
            <person name="Varghese N."/>
            <person name="Submissions S."/>
        </authorList>
    </citation>
    <scope>NUCLEOTIDE SEQUENCE [LARGE SCALE GENOMIC DNA]</scope>
    <source>
        <strain evidence="4">DSM 21054</strain>
    </source>
</reference>